<proteinExistence type="predicted"/>
<evidence type="ECO:0000313" key="4">
    <source>
        <dbReference type="Proteomes" id="UP000522262"/>
    </source>
</evidence>
<dbReference type="Proteomes" id="UP000522262">
    <property type="component" value="Unassembled WGS sequence"/>
</dbReference>
<dbReference type="Pfam" id="PF13374">
    <property type="entry name" value="TPR_10"/>
    <property type="match status" value="2"/>
</dbReference>
<feature type="domain" description="Clr5" evidence="2">
    <location>
        <begin position="105"/>
        <end position="155"/>
    </location>
</feature>
<dbReference type="Pfam" id="PF14420">
    <property type="entry name" value="Clr5"/>
    <property type="match status" value="1"/>
</dbReference>
<comment type="caution">
    <text evidence="3">The sequence shown here is derived from an EMBL/GenBank/DDBJ whole genome shotgun (WGS) entry which is preliminary data.</text>
</comment>
<organism evidence="3 4">
    <name type="scientific">Fusarium mexicanum</name>
    <dbReference type="NCBI Taxonomy" id="751941"/>
    <lineage>
        <taxon>Eukaryota</taxon>
        <taxon>Fungi</taxon>
        <taxon>Dikarya</taxon>
        <taxon>Ascomycota</taxon>
        <taxon>Pezizomycotina</taxon>
        <taxon>Sordariomycetes</taxon>
        <taxon>Hypocreomycetidae</taxon>
        <taxon>Hypocreales</taxon>
        <taxon>Nectriaceae</taxon>
        <taxon>Fusarium</taxon>
        <taxon>Fusarium fujikuroi species complex</taxon>
    </lineage>
</organism>
<dbReference type="EMBL" id="JAAOAM010000267">
    <property type="protein sequence ID" value="KAF5535891.1"/>
    <property type="molecule type" value="Genomic_DNA"/>
</dbReference>
<protein>
    <submittedName>
        <fullName evidence="3">Kinesin light chain 2</fullName>
    </submittedName>
</protein>
<accession>A0A8H5IJV7</accession>
<evidence type="ECO:0000256" key="1">
    <source>
        <dbReference type="SAM" id="MobiDB-lite"/>
    </source>
</evidence>
<name>A0A8H5IJV7_9HYPO</name>
<dbReference type="InterPro" id="IPR053137">
    <property type="entry name" value="NLR-like"/>
</dbReference>
<dbReference type="AlphaFoldDB" id="A0A8H5IJV7"/>
<dbReference type="SUPFAM" id="SSF48452">
    <property type="entry name" value="TPR-like"/>
    <property type="match status" value="2"/>
</dbReference>
<dbReference type="PANTHER" id="PTHR46082">
    <property type="entry name" value="ATP/GTP-BINDING PROTEIN-RELATED"/>
    <property type="match status" value="1"/>
</dbReference>
<dbReference type="InterPro" id="IPR025676">
    <property type="entry name" value="Clr5_dom"/>
</dbReference>
<dbReference type="Pfam" id="PF13424">
    <property type="entry name" value="TPR_12"/>
    <property type="match status" value="2"/>
</dbReference>
<reference evidence="3 4" key="1">
    <citation type="submission" date="2020-05" db="EMBL/GenBank/DDBJ databases">
        <title>Identification and distribution of gene clusters putatively required for synthesis of sphingolipid metabolism inhibitors in phylogenetically diverse species of the filamentous fungus Fusarium.</title>
        <authorList>
            <person name="Kim H.-S."/>
            <person name="Busman M."/>
            <person name="Brown D.W."/>
            <person name="Divon H."/>
            <person name="Uhlig S."/>
            <person name="Proctor R.H."/>
        </authorList>
    </citation>
    <scope>NUCLEOTIDE SEQUENCE [LARGE SCALE GENOMIC DNA]</scope>
    <source>
        <strain evidence="3 4">NRRL 53147</strain>
    </source>
</reference>
<evidence type="ECO:0000259" key="2">
    <source>
        <dbReference type="Pfam" id="PF14420"/>
    </source>
</evidence>
<dbReference type="Gene3D" id="1.25.40.10">
    <property type="entry name" value="Tetratricopeptide repeat domain"/>
    <property type="match status" value="2"/>
</dbReference>
<feature type="region of interest" description="Disordered" evidence="1">
    <location>
        <begin position="82"/>
        <end position="103"/>
    </location>
</feature>
<dbReference type="PANTHER" id="PTHR46082:SF6">
    <property type="entry name" value="AAA+ ATPASE DOMAIN-CONTAINING PROTEIN-RELATED"/>
    <property type="match status" value="1"/>
</dbReference>
<gene>
    <name evidence="3" type="ORF">FMEXI_10623</name>
</gene>
<dbReference type="InterPro" id="IPR011990">
    <property type="entry name" value="TPR-like_helical_dom_sf"/>
</dbReference>
<keyword evidence="4" id="KW-1185">Reference proteome</keyword>
<sequence length="633" mass="70826">MDPPWFTAPNDFSEFHNFGQPFLGTHLPSFEIPAPHEEALDRHFVADQNHSYAPLDPAYDSFIQGLQDGSSVDNMDGLGAAQIAPTATTGPSRKSRKKKAPTLRDEDFEPFKDRILQLYETHKLEKVKTMIEEEFGFTAQPRQYQTRITKWGKDKKIKNAEMTAIARKHQQREILETDKRKLQFTVRGREVDAGRIDRWMDRNNVPRNELYAPSPAAFNCRTISERGSLAHSPALSEMSLTFCPGDITPVAQSPVASSPALSIRGIIQGRGSTFTGQSPAPLYRALPAQLPAFFPSSASPVHPPSSSTLAPQHYRYRQADEDRLRSELSVAETLFGSEHVETLNILAILAHVVIQQGRYKSAEEMIRRAIAGFQKTVGGDDIRTLDVLELLGQVLAHQGRYRQASKFQEELLEAIRLALGDEHRSTLACMNILSRMYQAQHLWGKAALLSERVLEVSKRTWGEADQGTLISMADLGLAYIHLGRLEESKHLIEHAFKLSKNLLGDEHITTMQIMSCLPALYVRQGDWAQAEAIATQAINTCMRIMGEEHPHTLFSKAQLADIYGGLGQLAKAKDTGEQVLELQRRILGKNHPHTLRTAGNLISTYKKQNEYGKAEELGRYIQKMKGGGRAGIY</sequence>
<evidence type="ECO:0000313" key="3">
    <source>
        <dbReference type="EMBL" id="KAF5535891.1"/>
    </source>
</evidence>